<dbReference type="AlphaFoldDB" id="A0A8C1LLA2"/>
<proteinExistence type="predicted"/>
<dbReference type="InterPro" id="IPR027417">
    <property type="entry name" value="P-loop_NTPase"/>
</dbReference>
<dbReference type="SUPFAM" id="SSF52047">
    <property type="entry name" value="RNI-like"/>
    <property type="match status" value="1"/>
</dbReference>
<dbReference type="Proteomes" id="UP000694427">
    <property type="component" value="Unplaced"/>
</dbReference>
<dbReference type="InterPro" id="IPR029495">
    <property type="entry name" value="NACHT-assoc"/>
</dbReference>
<name>A0A8C1LLA2_CYPCA</name>
<dbReference type="SMART" id="SM01288">
    <property type="entry name" value="FISNA"/>
    <property type="match status" value="1"/>
</dbReference>
<keyword evidence="5" id="KW-0547">Nucleotide-binding</keyword>
<sequence>MENRESSERSSSADHSCVSLKSDKSNGLPSDLSDDPVTSDPRIFRVRMRTRKRKRSSSPDPSCVSLKSGRSMQYDPPKFNNELVTSDPRAYRDRSISRGAASVFCLNNTSVTASLNKHDQPVNDELQRVKDQLKTSMRNKYERLFEGRKLHLNSIYTQLYIIEGEREGVNEEHEVLQMEKTARTQYSLHRLLLDFHPELQDLDSQIYEECKVVFIFDGLDESRITLMFSDAQKVCDVTETSSVAVLMSKLMKGELLPSALIWITSRPAAANQIPSKYIHRLTEIQGFTEPQKEEYFRKRISDEHQASRIISHIRRARSLHIMCHIPVFCWISSTVLQKLLEEDLSAEIPQTLTEMYIHFLLIQINTRKQKYEERDPEKLLQSNREVIVKLAEVAFKQLMKGNVMFYEEDLIESGIDVTDVSVCSGILTEIFKEESVIHQRKVYSFIHLSVQEFLAAFYVINCYLMKSMEPLQFFLHEFRSYRFKVSLYNLLRSAVNKALQRKNGNLDLFLRFLLGVSLESNQRLLQDLLTHTENRSESIRETTQDIKEMIKDAHDSYRLSAGQSINLFLCLLEVKDQTLIREIQEFVKSDKHSEMFLSAAHCSTISCMLQMSEEPLDELNPMKYNTSAEGRRRLIPAVINCRKALLSGCDLSDQHCEIVSSALQSSNCVLRELDLSNNDLQDSGVKFISDGLKSPNCQLQILR</sequence>
<dbReference type="GO" id="GO:0005524">
    <property type="term" value="F:ATP binding"/>
    <property type="evidence" value="ECO:0007669"/>
    <property type="project" value="UniProtKB-KW"/>
</dbReference>
<dbReference type="Pfam" id="PF17779">
    <property type="entry name" value="WHD_NOD2"/>
    <property type="match status" value="1"/>
</dbReference>
<keyword evidence="4" id="KW-0677">Repeat</keyword>
<dbReference type="InterPro" id="IPR032675">
    <property type="entry name" value="LRR_dom_sf"/>
</dbReference>
<evidence type="ECO:0000256" key="4">
    <source>
        <dbReference type="ARBA" id="ARBA00022737"/>
    </source>
</evidence>
<dbReference type="Pfam" id="PF14484">
    <property type="entry name" value="FISNA"/>
    <property type="match status" value="1"/>
</dbReference>
<reference evidence="9" key="2">
    <citation type="submission" date="2025-09" db="UniProtKB">
        <authorList>
            <consortium name="Ensembl"/>
        </authorList>
    </citation>
    <scope>IDENTIFICATION</scope>
</reference>
<keyword evidence="10" id="KW-1185">Reference proteome</keyword>
<keyword evidence="3" id="KW-0433">Leucine-rich repeat</keyword>
<dbReference type="Pfam" id="PF17776">
    <property type="entry name" value="NLRC4_HD2"/>
    <property type="match status" value="1"/>
</dbReference>
<dbReference type="PANTHER" id="PTHR24106">
    <property type="entry name" value="NACHT, LRR AND CARD DOMAINS-CONTAINING"/>
    <property type="match status" value="1"/>
</dbReference>
<keyword evidence="2" id="KW-0963">Cytoplasm</keyword>
<dbReference type="InterPro" id="IPR051261">
    <property type="entry name" value="NLR"/>
</dbReference>
<reference evidence="9" key="1">
    <citation type="submission" date="2025-08" db="UniProtKB">
        <authorList>
            <consortium name="Ensembl"/>
        </authorList>
    </citation>
    <scope>IDENTIFICATION</scope>
</reference>
<evidence type="ECO:0000256" key="6">
    <source>
        <dbReference type="ARBA" id="ARBA00022840"/>
    </source>
</evidence>
<keyword evidence="6" id="KW-0067">ATP-binding</keyword>
<evidence type="ECO:0000259" key="8">
    <source>
        <dbReference type="SMART" id="SM01288"/>
    </source>
</evidence>
<protein>
    <recommendedName>
        <fullName evidence="8">FISNA domain-containing protein</fullName>
    </recommendedName>
</protein>
<evidence type="ECO:0000256" key="1">
    <source>
        <dbReference type="ARBA" id="ARBA00004496"/>
    </source>
</evidence>
<evidence type="ECO:0000256" key="2">
    <source>
        <dbReference type="ARBA" id="ARBA00022490"/>
    </source>
</evidence>
<evidence type="ECO:0000256" key="3">
    <source>
        <dbReference type="ARBA" id="ARBA00022614"/>
    </source>
</evidence>
<feature type="compositionally biased region" description="Basic residues" evidence="7">
    <location>
        <begin position="44"/>
        <end position="56"/>
    </location>
</feature>
<dbReference type="Gene3D" id="3.80.10.10">
    <property type="entry name" value="Ribonuclease Inhibitor"/>
    <property type="match status" value="1"/>
</dbReference>
<dbReference type="InterPro" id="IPR041075">
    <property type="entry name" value="NOD1/2_WH"/>
</dbReference>
<dbReference type="SMART" id="SM00368">
    <property type="entry name" value="LRR_RI"/>
    <property type="match status" value="1"/>
</dbReference>
<comment type="subcellular location">
    <subcellularLocation>
        <location evidence="1">Cytoplasm</location>
    </subcellularLocation>
</comment>
<dbReference type="InterPro" id="IPR041267">
    <property type="entry name" value="NLRP_HD2"/>
</dbReference>
<evidence type="ECO:0000313" key="9">
    <source>
        <dbReference type="Ensembl" id="ENSCCRP00010061808.1"/>
    </source>
</evidence>
<feature type="domain" description="FISNA" evidence="8">
    <location>
        <begin position="132"/>
        <end position="194"/>
    </location>
</feature>
<evidence type="ECO:0000256" key="7">
    <source>
        <dbReference type="SAM" id="MobiDB-lite"/>
    </source>
</evidence>
<evidence type="ECO:0000313" key="10">
    <source>
        <dbReference type="Proteomes" id="UP000694427"/>
    </source>
</evidence>
<dbReference type="FunFam" id="3.80.10.10:FF:000325">
    <property type="entry name" value="Si:dkey-16p6.1"/>
    <property type="match status" value="1"/>
</dbReference>
<dbReference type="GO" id="GO:0005737">
    <property type="term" value="C:cytoplasm"/>
    <property type="evidence" value="ECO:0007669"/>
    <property type="project" value="UniProtKB-SubCell"/>
</dbReference>
<organism evidence="9 10">
    <name type="scientific">Cyprinus carpio</name>
    <name type="common">Common carp</name>
    <dbReference type="NCBI Taxonomy" id="7962"/>
    <lineage>
        <taxon>Eukaryota</taxon>
        <taxon>Metazoa</taxon>
        <taxon>Chordata</taxon>
        <taxon>Craniata</taxon>
        <taxon>Vertebrata</taxon>
        <taxon>Euteleostomi</taxon>
        <taxon>Actinopterygii</taxon>
        <taxon>Neopterygii</taxon>
        <taxon>Teleostei</taxon>
        <taxon>Ostariophysi</taxon>
        <taxon>Cypriniformes</taxon>
        <taxon>Cyprinidae</taxon>
        <taxon>Cyprininae</taxon>
        <taxon>Cyprinus</taxon>
    </lineage>
</organism>
<dbReference type="Gene3D" id="3.40.50.300">
    <property type="entry name" value="P-loop containing nucleotide triphosphate hydrolases"/>
    <property type="match status" value="1"/>
</dbReference>
<evidence type="ECO:0000256" key="5">
    <source>
        <dbReference type="ARBA" id="ARBA00022741"/>
    </source>
</evidence>
<accession>A0A8C1LLA2</accession>
<feature type="compositionally biased region" description="Basic and acidic residues" evidence="7">
    <location>
        <begin position="1"/>
        <end position="12"/>
    </location>
</feature>
<dbReference type="Ensembl" id="ENSCCRT00010067840.1">
    <property type="protein sequence ID" value="ENSCCRP00010061808.1"/>
    <property type="gene ID" value="ENSCCRG00010026287.1"/>
</dbReference>
<feature type="region of interest" description="Disordered" evidence="7">
    <location>
        <begin position="1"/>
        <end position="86"/>
    </location>
</feature>